<organism evidence="10">
    <name type="scientific">Oryza punctata</name>
    <name type="common">Red rice</name>
    <dbReference type="NCBI Taxonomy" id="4537"/>
    <lineage>
        <taxon>Eukaryota</taxon>
        <taxon>Viridiplantae</taxon>
        <taxon>Streptophyta</taxon>
        <taxon>Embryophyta</taxon>
        <taxon>Tracheophyta</taxon>
        <taxon>Spermatophyta</taxon>
        <taxon>Magnoliopsida</taxon>
        <taxon>Liliopsida</taxon>
        <taxon>Poales</taxon>
        <taxon>Poaceae</taxon>
        <taxon>BOP clade</taxon>
        <taxon>Oryzoideae</taxon>
        <taxon>Oryzeae</taxon>
        <taxon>Oryzinae</taxon>
        <taxon>Oryza</taxon>
    </lineage>
</organism>
<dbReference type="InterPro" id="IPR032805">
    <property type="entry name" value="Wax_synthase_dom"/>
</dbReference>
<keyword evidence="11" id="KW-1185">Reference proteome</keyword>
<reference evidence="10" key="1">
    <citation type="submission" date="2015-04" db="UniProtKB">
        <authorList>
            <consortium name="EnsemblPlants"/>
        </authorList>
    </citation>
    <scope>IDENTIFICATION</scope>
</reference>
<dbReference type="PANTHER" id="PTHR31595:SF33">
    <property type="entry name" value="OS02G0468100 PROTEIN"/>
    <property type="match status" value="1"/>
</dbReference>
<evidence type="ECO:0000256" key="7">
    <source>
        <dbReference type="ARBA" id="ARBA00023315"/>
    </source>
</evidence>
<dbReference type="GO" id="GO:0008374">
    <property type="term" value="F:O-acyltransferase activity"/>
    <property type="evidence" value="ECO:0007669"/>
    <property type="project" value="InterPro"/>
</dbReference>
<keyword evidence="6 8" id="KW-0472">Membrane</keyword>
<keyword evidence="4 8" id="KW-0812">Transmembrane</keyword>
<feature type="transmembrane region" description="Helical" evidence="8">
    <location>
        <begin position="35"/>
        <end position="54"/>
    </location>
</feature>
<sequence>MRHAAAAIAVPVATTVAMLYARLVASLTGPGPRRLAALLPAMALLPVLPLALPYYSYRGFSAFVFVWLGEFKLLLLAFGRGPLDPALRPLPFVFTAALPVKLVDPAAAAGASRPPPTAATFKFVVSFAIKVGAMAAIVRVLHAKEEMHRYTAFALNAVFIYCFLDTVLRGLGAAGGALGMEMEPQFDRPYLSASLQDFWGRRWNLMASAVLRAAVYDPVRARSGAPAAGVLTAFLVSGLMHEVVILYMTSQAPTGRVTAFFALHGACVCAERWWCARRCEARPPRAVAAPLVLGFVAGTAFWLFFPEIYGGGMDDLYLAEMTRFAKSLGLCGRWTGENKF</sequence>
<evidence type="ECO:0000313" key="11">
    <source>
        <dbReference type="Proteomes" id="UP000026962"/>
    </source>
</evidence>
<evidence type="ECO:0000256" key="3">
    <source>
        <dbReference type="ARBA" id="ARBA00022679"/>
    </source>
</evidence>
<dbReference type="HOGENOM" id="CLU_045902_1_0_1"/>
<comment type="subcellular location">
    <subcellularLocation>
        <location evidence="1">Membrane</location>
        <topology evidence="1">Multi-pass membrane protein</topology>
    </subcellularLocation>
</comment>
<evidence type="ECO:0000256" key="2">
    <source>
        <dbReference type="ARBA" id="ARBA00007282"/>
    </source>
</evidence>
<evidence type="ECO:0000256" key="6">
    <source>
        <dbReference type="ARBA" id="ARBA00023136"/>
    </source>
</evidence>
<accession>A0A0E0JZN5</accession>
<dbReference type="GO" id="GO:0006629">
    <property type="term" value="P:lipid metabolic process"/>
    <property type="evidence" value="ECO:0007669"/>
    <property type="project" value="InterPro"/>
</dbReference>
<keyword evidence="3" id="KW-0808">Transferase</keyword>
<feature type="transmembrane region" description="Helical" evidence="8">
    <location>
        <begin position="286"/>
        <end position="305"/>
    </location>
</feature>
<dbReference type="GO" id="GO:0016020">
    <property type="term" value="C:membrane"/>
    <property type="evidence" value="ECO:0007669"/>
    <property type="project" value="UniProtKB-SubCell"/>
</dbReference>
<feature type="transmembrane region" description="Helical" evidence="8">
    <location>
        <begin position="6"/>
        <end position="23"/>
    </location>
</feature>
<name>A0A0E0JZN5_ORYPU</name>
<feature type="transmembrane region" description="Helical" evidence="8">
    <location>
        <begin position="153"/>
        <end position="178"/>
    </location>
</feature>
<evidence type="ECO:0000259" key="9">
    <source>
        <dbReference type="Pfam" id="PF13813"/>
    </source>
</evidence>
<dbReference type="eggNOG" id="ENOG502SGJ4">
    <property type="taxonomic scope" value="Eukaryota"/>
</dbReference>
<evidence type="ECO:0000256" key="8">
    <source>
        <dbReference type="SAM" id="Phobius"/>
    </source>
</evidence>
<feature type="domain" description="Wax synthase" evidence="9">
    <location>
        <begin position="183"/>
        <end position="262"/>
    </location>
</feature>
<evidence type="ECO:0000256" key="4">
    <source>
        <dbReference type="ARBA" id="ARBA00022692"/>
    </source>
</evidence>
<dbReference type="InterPro" id="IPR017088">
    <property type="entry name" value="Wax_synthase_Magnoliopsida"/>
</dbReference>
<dbReference type="EnsemblPlants" id="OPUNC02G14480.1">
    <property type="protein sequence ID" value="OPUNC02G14480.1"/>
    <property type="gene ID" value="OPUNC02G14480"/>
</dbReference>
<protein>
    <recommendedName>
        <fullName evidence="9">Wax synthase domain-containing protein</fullName>
    </recommendedName>
</protein>
<dbReference type="STRING" id="4537.A0A0E0JZN5"/>
<evidence type="ECO:0000256" key="1">
    <source>
        <dbReference type="ARBA" id="ARBA00004141"/>
    </source>
</evidence>
<proteinExistence type="inferred from homology"/>
<reference evidence="10" key="2">
    <citation type="submission" date="2018-05" db="EMBL/GenBank/DDBJ databases">
        <title>OpunRS2 (Oryza punctata Reference Sequence Version 2).</title>
        <authorList>
            <person name="Zhang J."/>
            <person name="Kudrna D."/>
            <person name="Lee S."/>
            <person name="Talag J."/>
            <person name="Welchert J."/>
            <person name="Wing R.A."/>
        </authorList>
    </citation>
    <scope>NUCLEOTIDE SEQUENCE [LARGE SCALE GENOMIC DNA]</scope>
</reference>
<dbReference type="OMA" id="ERWWCAR"/>
<evidence type="ECO:0000313" key="10">
    <source>
        <dbReference type="EnsemblPlants" id="OPUNC02G14480.1"/>
    </source>
</evidence>
<keyword evidence="7" id="KW-0012">Acyltransferase</keyword>
<dbReference type="PANTHER" id="PTHR31595">
    <property type="entry name" value="LONG-CHAIN-ALCOHOL O-FATTY-ACYLTRANSFERASE 3-RELATED"/>
    <property type="match status" value="1"/>
</dbReference>
<dbReference type="Gramene" id="OPUNC02G14480.1">
    <property type="protein sequence ID" value="OPUNC02G14480.1"/>
    <property type="gene ID" value="OPUNC02G14480"/>
</dbReference>
<comment type="similarity">
    <text evidence="2">Belongs to the wax synthase family.</text>
</comment>
<feature type="transmembrane region" description="Helical" evidence="8">
    <location>
        <begin position="227"/>
        <end position="248"/>
    </location>
</feature>
<evidence type="ECO:0000256" key="5">
    <source>
        <dbReference type="ARBA" id="ARBA00022989"/>
    </source>
</evidence>
<keyword evidence="5 8" id="KW-1133">Transmembrane helix</keyword>
<dbReference type="Pfam" id="PF13813">
    <property type="entry name" value="MBOAT_2"/>
    <property type="match status" value="1"/>
</dbReference>
<dbReference type="Proteomes" id="UP000026962">
    <property type="component" value="Chromosome 2"/>
</dbReference>
<dbReference type="AlphaFoldDB" id="A0A0E0JZN5"/>
<feature type="transmembrane region" description="Helical" evidence="8">
    <location>
        <begin position="123"/>
        <end position="141"/>
    </location>
</feature>
<dbReference type="PIRSF" id="PIRSF037006">
    <property type="entry name" value="Wax_synthase"/>
    <property type="match status" value="1"/>
</dbReference>
<dbReference type="InterPro" id="IPR044851">
    <property type="entry name" value="Wax_synthase"/>
</dbReference>